<dbReference type="SMART" id="SM00478">
    <property type="entry name" value="ENDO3c"/>
    <property type="match status" value="1"/>
</dbReference>
<dbReference type="Gene3D" id="1.10.340.30">
    <property type="entry name" value="Hypothetical protein, domain 2"/>
    <property type="match status" value="1"/>
</dbReference>
<evidence type="ECO:0000256" key="1">
    <source>
        <dbReference type="ARBA" id="ARBA00000086"/>
    </source>
</evidence>
<dbReference type="InterPro" id="IPR003265">
    <property type="entry name" value="HhH-GPD_domain"/>
</dbReference>
<proteinExistence type="inferred from homology"/>
<keyword evidence="5" id="KW-0234">DNA repair</keyword>
<reference evidence="7" key="1">
    <citation type="submission" date="2020-08" db="EMBL/GenBank/DDBJ databases">
        <title>Lewinella bacteria from marine environments.</title>
        <authorList>
            <person name="Zhong Y."/>
        </authorList>
    </citation>
    <scope>NUCLEOTIDE SEQUENCE</scope>
    <source>
        <strain evidence="7">KCTC 42187</strain>
    </source>
</reference>
<keyword evidence="4" id="KW-0227">DNA damage</keyword>
<evidence type="ECO:0000256" key="3">
    <source>
        <dbReference type="ARBA" id="ARBA00012000"/>
    </source>
</evidence>
<dbReference type="Proteomes" id="UP000650081">
    <property type="component" value="Unassembled WGS sequence"/>
</dbReference>
<dbReference type="InterPro" id="IPR011257">
    <property type="entry name" value="DNA_glycosylase"/>
</dbReference>
<dbReference type="GO" id="GO:0008725">
    <property type="term" value="F:DNA-3-methyladenine glycosylase activity"/>
    <property type="evidence" value="ECO:0007669"/>
    <property type="project" value="TreeGrafter"/>
</dbReference>
<keyword evidence="8" id="KW-1185">Reference proteome</keyword>
<evidence type="ECO:0000256" key="2">
    <source>
        <dbReference type="ARBA" id="ARBA00010817"/>
    </source>
</evidence>
<dbReference type="EMBL" id="JACSIT010000104">
    <property type="protein sequence ID" value="MBC6994818.1"/>
    <property type="molecule type" value="Genomic_DNA"/>
</dbReference>
<evidence type="ECO:0000256" key="4">
    <source>
        <dbReference type="ARBA" id="ARBA00022763"/>
    </source>
</evidence>
<sequence>MLPYGKSFGPPAKICPMIDPSIRAHLAKEPNIAPIVAQLVIPERPDHGGDVYLGLQRSIAFQQLSGKAASTIFGRFLGLFPDGYPHPEQLLEMDEAAIRAAGMSWSKIKYLKNVAQYWLDHRLINADWAQWTDEEIITLLTAIKGVGQWTVEMVLMFVLKRPDLLPLDDLVVKRNIVTLFGIDTDTLKGKKLNEEILRVTEPWRPYRSYASRFMWAMKGTIV</sequence>
<dbReference type="FunFam" id="1.10.340.30:FF:000004">
    <property type="entry name" value="DNA-3-methyladenine glycosylase II"/>
    <property type="match status" value="1"/>
</dbReference>
<dbReference type="Pfam" id="PF00730">
    <property type="entry name" value="HhH-GPD"/>
    <property type="match status" value="1"/>
</dbReference>
<dbReference type="PANTHER" id="PTHR43003">
    <property type="entry name" value="DNA-3-METHYLADENINE GLYCOSYLASE"/>
    <property type="match status" value="1"/>
</dbReference>
<dbReference type="RefSeq" id="WP_187466888.1">
    <property type="nucleotide sequence ID" value="NZ_JACSIT010000104.1"/>
</dbReference>
<comment type="similarity">
    <text evidence="2">Belongs to the alkylbase DNA glycosidase AlkA family.</text>
</comment>
<dbReference type="AlphaFoldDB" id="A0A923PP44"/>
<feature type="domain" description="HhH-GPD" evidence="6">
    <location>
        <begin position="60"/>
        <end position="219"/>
    </location>
</feature>
<dbReference type="CDD" id="cd00056">
    <property type="entry name" value="ENDO3c"/>
    <property type="match status" value="1"/>
</dbReference>
<dbReference type="Gene3D" id="1.10.1670.40">
    <property type="match status" value="1"/>
</dbReference>
<comment type="catalytic activity">
    <reaction evidence="1">
        <text>Hydrolysis of alkylated DNA, releasing 3-methyladenine, 3-methylguanine, 7-methylguanine and 7-methyladenine.</text>
        <dbReference type="EC" id="3.2.2.21"/>
    </reaction>
</comment>
<dbReference type="GO" id="GO:0043916">
    <property type="term" value="F:DNA-7-methylguanine glycosylase activity"/>
    <property type="evidence" value="ECO:0007669"/>
    <property type="project" value="TreeGrafter"/>
</dbReference>
<comment type="caution">
    <text evidence="7">The sequence shown here is derived from an EMBL/GenBank/DDBJ whole genome shotgun (WGS) entry which is preliminary data.</text>
</comment>
<dbReference type="PANTHER" id="PTHR43003:SF5">
    <property type="entry name" value="DNA-3-METHYLADENINE GLYCOSYLASE"/>
    <property type="match status" value="1"/>
</dbReference>
<dbReference type="EC" id="3.2.2.21" evidence="3"/>
<name>A0A923PP44_9BACT</name>
<dbReference type="InterPro" id="IPR051912">
    <property type="entry name" value="Alkylbase_DNA_Glycosylase/TA"/>
</dbReference>
<dbReference type="GO" id="GO:0006285">
    <property type="term" value="P:base-excision repair, AP site formation"/>
    <property type="evidence" value="ECO:0007669"/>
    <property type="project" value="TreeGrafter"/>
</dbReference>
<dbReference type="GO" id="GO:0032993">
    <property type="term" value="C:protein-DNA complex"/>
    <property type="evidence" value="ECO:0007669"/>
    <property type="project" value="TreeGrafter"/>
</dbReference>
<evidence type="ECO:0000313" key="7">
    <source>
        <dbReference type="EMBL" id="MBC6994818.1"/>
    </source>
</evidence>
<gene>
    <name evidence="7" type="ORF">H9S92_11625</name>
</gene>
<organism evidence="7 8">
    <name type="scientific">Neolewinella lacunae</name>
    <dbReference type="NCBI Taxonomy" id="1517758"/>
    <lineage>
        <taxon>Bacteria</taxon>
        <taxon>Pseudomonadati</taxon>
        <taxon>Bacteroidota</taxon>
        <taxon>Saprospiria</taxon>
        <taxon>Saprospirales</taxon>
        <taxon>Lewinellaceae</taxon>
        <taxon>Neolewinella</taxon>
    </lineage>
</organism>
<protein>
    <recommendedName>
        <fullName evidence="3">DNA-3-methyladenine glycosylase II</fullName>
        <ecNumber evidence="3">3.2.2.21</ecNumber>
    </recommendedName>
</protein>
<evidence type="ECO:0000313" key="8">
    <source>
        <dbReference type="Proteomes" id="UP000650081"/>
    </source>
</evidence>
<dbReference type="GO" id="GO:0032131">
    <property type="term" value="F:alkylated DNA binding"/>
    <property type="evidence" value="ECO:0007669"/>
    <property type="project" value="TreeGrafter"/>
</dbReference>
<dbReference type="GO" id="GO:0006307">
    <property type="term" value="P:DNA alkylation repair"/>
    <property type="evidence" value="ECO:0007669"/>
    <property type="project" value="TreeGrafter"/>
</dbReference>
<evidence type="ECO:0000259" key="6">
    <source>
        <dbReference type="SMART" id="SM00478"/>
    </source>
</evidence>
<accession>A0A923PP44</accession>
<evidence type="ECO:0000256" key="5">
    <source>
        <dbReference type="ARBA" id="ARBA00023204"/>
    </source>
</evidence>
<dbReference type="SUPFAM" id="SSF48150">
    <property type="entry name" value="DNA-glycosylase"/>
    <property type="match status" value="1"/>
</dbReference>